<name>A0A3D4V6A4_9BACT</name>
<dbReference type="OMA" id="GAPCRIS"/>
<comment type="caution">
    <text evidence="2">The sequence shown here is derived from an EMBL/GenBank/DDBJ whole genome shotgun (WGS) entry which is preliminary data.</text>
</comment>
<dbReference type="AlphaFoldDB" id="A0A3D4V6A4"/>
<proteinExistence type="predicted"/>
<sequence length="186" mass="19174">MMALPDGAMPLVVGTALALGALTMVLAPLISGVQTEEPVRGPVALDADDEPASHVDALREIEFDRATGKLSDADYADLKARYTKLALEELRAGDRAVDLSGRMADGRTANAVLTASATSPDPVEAAIGRARANQRSCQSCGPRSEPDAIYCSDCGRYLPGACGSCGETVDLKGARFCNACGASLAA</sequence>
<reference evidence="2 3" key="1">
    <citation type="journal article" date="2018" name="Nat. Biotechnol.">
        <title>A standardized bacterial taxonomy based on genome phylogeny substantially revises the tree of life.</title>
        <authorList>
            <person name="Parks D.H."/>
            <person name="Chuvochina M."/>
            <person name="Waite D.W."/>
            <person name="Rinke C."/>
            <person name="Skarshewski A."/>
            <person name="Chaumeil P.A."/>
            <person name="Hugenholtz P."/>
        </authorList>
    </citation>
    <scope>NUCLEOTIDE SEQUENCE [LARGE SCALE GENOMIC DNA]</scope>
    <source>
        <strain evidence="2">UBA8844</strain>
    </source>
</reference>
<evidence type="ECO:0000259" key="1">
    <source>
        <dbReference type="Pfam" id="PF12773"/>
    </source>
</evidence>
<evidence type="ECO:0000313" key="2">
    <source>
        <dbReference type="EMBL" id="HCT56640.1"/>
    </source>
</evidence>
<evidence type="ECO:0000313" key="3">
    <source>
        <dbReference type="Proteomes" id="UP000264071"/>
    </source>
</evidence>
<dbReference type="Pfam" id="PF12773">
    <property type="entry name" value="DZR"/>
    <property type="match status" value="1"/>
</dbReference>
<protein>
    <submittedName>
        <fullName evidence="2">Zinc ribbon domain-containing protein</fullName>
    </submittedName>
</protein>
<dbReference type="EMBL" id="DPIY01000006">
    <property type="protein sequence ID" value="HCT56640.1"/>
    <property type="molecule type" value="Genomic_DNA"/>
</dbReference>
<gene>
    <name evidence="2" type="ORF">DGD08_05425</name>
</gene>
<dbReference type="Proteomes" id="UP000264071">
    <property type="component" value="Unassembled WGS sequence"/>
</dbReference>
<feature type="domain" description="DZANK-type" evidence="1">
    <location>
        <begin position="137"/>
        <end position="181"/>
    </location>
</feature>
<accession>A0A3D4V6A4</accession>
<dbReference type="InterPro" id="IPR025874">
    <property type="entry name" value="DZR"/>
</dbReference>
<organism evidence="2 3">
    <name type="scientific">Gemmatimonas aurantiaca</name>
    <dbReference type="NCBI Taxonomy" id="173480"/>
    <lineage>
        <taxon>Bacteria</taxon>
        <taxon>Pseudomonadati</taxon>
        <taxon>Gemmatimonadota</taxon>
        <taxon>Gemmatimonadia</taxon>
        <taxon>Gemmatimonadales</taxon>
        <taxon>Gemmatimonadaceae</taxon>
        <taxon>Gemmatimonas</taxon>
    </lineage>
</organism>